<proteinExistence type="predicted"/>
<accession>A0AAE1QI18</accession>
<name>A0AAE1QI18_9EUCA</name>
<comment type="caution">
    <text evidence="1">The sequence shown here is derived from an EMBL/GenBank/DDBJ whole genome shotgun (WGS) entry which is preliminary data.</text>
</comment>
<dbReference type="Proteomes" id="UP001292094">
    <property type="component" value="Unassembled WGS sequence"/>
</dbReference>
<reference evidence="1" key="1">
    <citation type="submission" date="2023-11" db="EMBL/GenBank/DDBJ databases">
        <title>Genome assemblies of two species of porcelain crab, Petrolisthes cinctipes and Petrolisthes manimaculis (Anomura: Porcellanidae).</title>
        <authorList>
            <person name="Angst P."/>
        </authorList>
    </citation>
    <scope>NUCLEOTIDE SEQUENCE</scope>
    <source>
        <strain evidence="1">PB745_02</strain>
        <tissue evidence="1">Gill</tissue>
    </source>
</reference>
<keyword evidence="2" id="KW-1185">Reference proteome</keyword>
<evidence type="ECO:0000313" key="1">
    <source>
        <dbReference type="EMBL" id="KAK4325587.1"/>
    </source>
</evidence>
<evidence type="ECO:0000313" key="2">
    <source>
        <dbReference type="Proteomes" id="UP001292094"/>
    </source>
</evidence>
<dbReference type="AlphaFoldDB" id="A0AAE1QI18"/>
<sequence>MGRIFSDAETIADDTLRAIFDGATEVAASRDGGTAGPAWACVSASVPLLQYTPFPRCSSYIPPLVQQHQRTIQCLSCACVDMTSPEKRHCGPRVQPGSTASLVSSPADGVSLTLSPAFTDAPLSFSTSLQHCSQPLWQVTFSK</sequence>
<protein>
    <submittedName>
        <fullName evidence="1">Uncharacterized protein</fullName>
    </submittedName>
</protein>
<dbReference type="EMBL" id="JAWZYT010000271">
    <property type="protein sequence ID" value="KAK4325587.1"/>
    <property type="molecule type" value="Genomic_DNA"/>
</dbReference>
<organism evidence="1 2">
    <name type="scientific">Petrolisthes manimaculis</name>
    <dbReference type="NCBI Taxonomy" id="1843537"/>
    <lineage>
        <taxon>Eukaryota</taxon>
        <taxon>Metazoa</taxon>
        <taxon>Ecdysozoa</taxon>
        <taxon>Arthropoda</taxon>
        <taxon>Crustacea</taxon>
        <taxon>Multicrustacea</taxon>
        <taxon>Malacostraca</taxon>
        <taxon>Eumalacostraca</taxon>
        <taxon>Eucarida</taxon>
        <taxon>Decapoda</taxon>
        <taxon>Pleocyemata</taxon>
        <taxon>Anomura</taxon>
        <taxon>Galatheoidea</taxon>
        <taxon>Porcellanidae</taxon>
        <taxon>Petrolisthes</taxon>
    </lineage>
</organism>
<gene>
    <name evidence="1" type="ORF">Pmani_003830</name>
</gene>